<dbReference type="EMBL" id="ASGP02000004">
    <property type="protein sequence ID" value="KAH9510503.1"/>
    <property type="molecule type" value="Genomic_DNA"/>
</dbReference>
<proteinExistence type="predicted"/>
<evidence type="ECO:0000313" key="2">
    <source>
        <dbReference type="Proteomes" id="UP000790347"/>
    </source>
</evidence>
<protein>
    <submittedName>
        <fullName evidence="1">Uncharacterized protein</fullName>
    </submittedName>
</protein>
<accession>A0A922L598</accession>
<dbReference type="Proteomes" id="UP000790347">
    <property type="component" value="Unassembled WGS sequence"/>
</dbReference>
<evidence type="ECO:0000313" key="1">
    <source>
        <dbReference type="EMBL" id="KAH9510503.1"/>
    </source>
</evidence>
<reference evidence="1" key="1">
    <citation type="submission" date="2013-05" db="EMBL/GenBank/DDBJ databases">
        <authorList>
            <person name="Yim A.K.Y."/>
            <person name="Chan T.F."/>
            <person name="Ji K.M."/>
            <person name="Liu X.Y."/>
            <person name="Zhou J.W."/>
            <person name="Li R.Q."/>
            <person name="Yang K.Y."/>
            <person name="Li J."/>
            <person name="Li M."/>
            <person name="Law P.T.W."/>
            <person name="Wu Y.L."/>
            <person name="Cai Z.L."/>
            <person name="Qin H."/>
            <person name="Bao Y."/>
            <person name="Leung R.K.K."/>
            <person name="Ng P.K.S."/>
            <person name="Zou J."/>
            <person name="Zhong X.J."/>
            <person name="Ran P.X."/>
            <person name="Zhong N.S."/>
            <person name="Liu Z.G."/>
            <person name="Tsui S.K.W."/>
        </authorList>
    </citation>
    <scope>NUCLEOTIDE SEQUENCE</scope>
    <source>
        <strain evidence="1">Derf</strain>
        <tissue evidence="1">Whole organism</tissue>
    </source>
</reference>
<reference evidence="1" key="2">
    <citation type="journal article" date="2022" name="Res Sq">
        <title>Comparative Genomics Reveals Insights into the Divergent Evolution of Astigmatic Mites and Household Pest Adaptations.</title>
        <authorList>
            <person name="Xiong Q."/>
            <person name="Wan A.T.-Y."/>
            <person name="Liu X.-Y."/>
            <person name="Fung C.S.-H."/>
            <person name="Xiao X."/>
            <person name="Malainual N."/>
            <person name="Hou J."/>
            <person name="Wang L."/>
            <person name="Wang M."/>
            <person name="Yang K."/>
            <person name="Cui Y."/>
            <person name="Leung E."/>
            <person name="Nong W."/>
            <person name="Shin S.-K."/>
            <person name="Au S."/>
            <person name="Jeong K.Y."/>
            <person name="Chew F.T."/>
            <person name="Hui J."/>
            <person name="Leung T.F."/>
            <person name="Tungtrongchitr A."/>
            <person name="Zhong N."/>
            <person name="Liu Z."/>
            <person name="Tsui S."/>
        </authorList>
    </citation>
    <scope>NUCLEOTIDE SEQUENCE</scope>
    <source>
        <strain evidence="1">Derf</strain>
        <tissue evidence="1">Whole organism</tissue>
    </source>
</reference>
<sequence>MNIFKIPSIGLFEFCDFATADAADANLLLPILFHFGYTTGIVEFFSSLSITTELVVVAAAAANLII</sequence>
<keyword evidence="2" id="KW-1185">Reference proteome</keyword>
<organism evidence="1 2">
    <name type="scientific">Dermatophagoides farinae</name>
    <name type="common">American house dust mite</name>
    <dbReference type="NCBI Taxonomy" id="6954"/>
    <lineage>
        <taxon>Eukaryota</taxon>
        <taxon>Metazoa</taxon>
        <taxon>Ecdysozoa</taxon>
        <taxon>Arthropoda</taxon>
        <taxon>Chelicerata</taxon>
        <taxon>Arachnida</taxon>
        <taxon>Acari</taxon>
        <taxon>Acariformes</taxon>
        <taxon>Sarcoptiformes</taxon>
        <taxon>Astigmata</taxon>
        <taxon>Psoroptidia</taxon>
        <taxon>Analgoidea</taxon>
        <taxon>Pyroglyphidae</taxon>
        <taxon>Dermatophagoidinae</taxon>
        <taxon>Dermatophagoides</taxon>
    </lineage>
</organism>
<name>A0A922L598_DERFA</name>
<dbReference type="AlphaFoldDB" id="A0A922L598"/>
<comment type="caution">
    <text evidence="1">The sequence shown here is derived from an EMBL/GenBank/DDBJ whole genome shotgun (WGS) entry which is preliminary data.</text>
</comment>
<gene>
    <name evidence="1" type="ORF">DERF_009024</name>
</gene>